<name>A0A2M8FB05_9BACT</name>
<reference evidence="3" key="1">
    <citation type="submission" date="2017-09" db="EMBL/GenBank/DDBJ databases">
        <title>Depth-based differentiation of microbial function through sediment-hosted aquifers and enrichment of novel symbionts in the deep terrestrial subsurface.</title>
        <authorList>
            <person name="Probst A.J."/>
            <person name="Ladd B."/>
            <person name="Jarett J.K."/>
            <person name="Geller-Mcgrath D.E."/>
            <person name="Sieber C.M.K."/>
            <person name="Emerson J.B."/>
            <person name="Anantharaman K."/>
            <person name="Thomas B.C."/>
            <person name="Malmstrom R."/>
            <person name="Stieglmeier M."/>
            <person name="Klingl A."/>
            <person name="Woyke T."/>
            <person name="Ryan C.M."/>
            <person name="Banfield J.F."/>
        </authorList>
    </citation>
    <scope>NUCLEOTIDE SEQUENCE [LARGE SCALE GENOMIC DNA]</scope>
</reference>
<feature type="domain" description="Glycosyltransferase 2-like" evidence="1">
    <location>
        <begin position="6"/>
        <end position="169"/>
    </location>
</feature>
<dbReference type="GO" id="GO:0006487">
    <property type="term" value="P:protein N-linked glycosylation"/>
    <property type="evidence" value="ECO:0007669"/>
    <property type="project" value="TreeGrafter"/>
</dbReference>
<sequence length="242" mass="27731">MLSSLSIVIPTYNESGRIIHTIHDILSKVSLFTNNFEIIIVDDGSLDTTRDDIEKEFCSIMEKSVVRCIPIKHQGKGAAVKQGMLSSKKEWILFMDADNSASIDSLAFFQPFVHQYEIMIGSRAIKDGTLTRIDKWHRKIMGGIFNSIMRKMMKLPYLDTQCGFKLFTRSCGQLISHDVVETGFAFDVEILSLAKLFHIPVKEVGIHWKNSDKSQVSVMRDPWRMLCALYRIKKKHVLHNLH</sequence>
<protein>
    <recommendedName>
        <fullName evidence="1">Glycosyltransferase 2-like domain-containing protein</fullName>
    </recommendedName>
</protein>
<dbReference type="AlphaFoldDB" id="A0A2M8FB05"/>
<dbReference type="InterPro" id="IPR001173">
    <property type="entry name" value="Glyco_trans_2-like"/>
</dbReference>
<dbReference type="Proteomes" id="UP000231456">
    <property type="component" value="Unassembled WGS sequence"/>
</dbReference>
<proteinExistence type="predicted"/>
<evidence type="ECO:0000313" key="3">
    <source>
        <dbReference type="Proteomes" id="UP000231456"/>
    </source>
</evidence>
<dbReference type="PANTHER" id="PTHR10859">
    <property type="entry name" value="GLYCOSYL TRANSFERASE"/>
    <property type="match status" value="1"/>
</dbReference>
<dbReference type="SUPFAM" id="SSF53448">
    <property type="entry name" value="Nucleotide-diphospho-sugar transferases"/>
    <property type="match status" value="1"/>
</dbReference>
<dbReference type="PANTHER" id="PTHR10859:SF91">
    <property type="entry name" value="DOLICHYL-PHOSPHATE BETA-GLUCOSYLTRANSFERASE"/>
    <property type="match status" value="1"/>
</dbReference>
<comment type="caution">
    <text evidence="2">The sequence shown here is derived from an EMBL/GenBank/DDBJ whole genome shotgun (WGS) entry which is preliminary data.</text>
</comment>
<organism evidence="2 3">
    <name type="scientific">Candidatus Magasanikbacteria bacterium CG_4_9_14_0_2_um_filter_42_11</name>
    <dbReference type="NCBI Taxonomy" id="1974643"/>
    <lineage>
        <taxon>Bacteria</taxon>
        <taxon>Candidatus Magasanikiibacteriota</taxon>
    </lineage>
</organism>
<evidence type="ECO:0000313" key="2">
    <source>
        <dbReference type="EMBL" id="PJC52859.1"/>
    </source>
</evidence>
<accession>A0A2M8FB05</accession>
<dbReference type="Gene3D" id="3.90.550.10">
    <property type="entry name" value="Spore Coat Polysaccharide Biosynthesis Protein SpsA, Chain A"/>
    <property type="match status" value="1"/>
</dbReference>
<gene>
    <name evidence="2" type="ORF">CO030_00630</name>
</gene>
<dbReference type="EMBL" id="PFRH01000022">
    <property type="protein sequence ID" value="PJC52859.1"/>
    <property type="molecule type" value="Genomic_DNA"/>
</dbReference>
<dbReference type="Pfam" id="PF00535">
    <property type="entry name" value="Glycos_transf_2"/>
    <property type="match status" value="1"/>
</dbReference>
<evidence type="ECO:0000259" key="1">
    <source>
        <dbReference type="Pfam" id="PF00535"/>
    </source>
</evidence>
<dbReference type="InterPro" id="IPR029044">
    <property type="entry name" value="Nucleotide-diphossugar_trans"/>
</dbReference>